<evidence type="ECO:0000313" key="7">
    <source>
        <dbReference type="EMBL" id="PVE42078.1"/>
    </source>
</evidence>
<dbReference type="InterPro" id="IPR036188">
    <property type="entry name" value="FAD/NAD-bd_sf"/>
</dbReference>
<evidence type="ECO:0000256" key="3">
    <source>
        <dbReference type="ARBA" id="ARBA00022827"/>
    </source>
</evidence>
<gene>
    <name evidence="7" type="ORF">H663_013720</name>
</gene>
<keyword evidence="2" id="KW-0285">Flavoprotein</keyword>
<comment type="caution">
    <text evidence="7">The sequence shown here is derived from an EMBL/GenBank/DDBJ whole genome shotgun (WGS) entry which is preliminary data.</text>
</comment>
<evidence type="ECO:0000313" key="8">
    <source>
        <dbReference type="Proteomes" id="UP000037507"/>
    </source>
</evidence>
<evidence type="ECO:0000259" key="5">
    <source>
        <dbReference type="Pfam" id="PF00732"/>
    </source>
</evidence>
<dbReference type="RefSeq" id="WP_053171057.1">
    <property type="nucleotide sequence ID" value="NZ_LFYT02000019.1"/>
</dbReference>
<organism evidence="7 8">
    <name type="scientific">Limnohabitans planktonicus II-D5</name>
    <dbReference type="NCBI Taxonomy" id="1293045"/>
    <lineage>
        <taxon>Bacteria</taxon>
        <taxon>Pseudomonadati</taxon>
        <taxon>Pseudomonadota</taxon>
        <taxon>Betaproteobacteria</taxon>
        <taxon>Burkholderiales</taxon>
        <taxon>Comamonadaceae</taxon>
        <taxon>Limnohabitans</taxon>
    </lineage>
</organism>
<dbReference type="EMBL" id="LFYT02000019">
    <property type="protein sequence ID" value="PVE42078.1"/>
    <property type="molecule type" value="Genomic_DNA"/>
</dbReference>
<dbReference type="GO" id="GO:0016614">
    <property type="term" value="F:oxidoreductase activity, acting on CH-OH group of donors"/>
    <property type="evidence" value="ECO:0007669"/>
    <property type="project" value="InterPro"/>
</dbReference>
<evidence type="ECO:0000256" key="1">
    <source>
        <dbReference type="ARBA" id="ARBA00010790"/>
    </source>
</evidence>
<proteinExistence type="inferred from homology"/>
<dbReference type="PANTHER" id="PTHR46056:SF12">
    <property type="entry name" value="LONG-CHAIN-ALCOHOL OXIDASE"/>
    <property type="match status" value="1"/>
</dbReference>
<reference evidence="7" key="1">
    <citation type="submission" date="2017-04" db="EMBL/GenBank/DDBJ databases">
        <title>Unexpected and diverse lifestyles within the genus Limnohabitans.</title>
        <authorList>
            <person name="Kasalicky V."/>
            <person name="Mehrshad M."/>
            <person name="Andrei S.-A."/>
            <person name="Salcher M."/>
            <person name="Kratochvilova H."/>
            <person name="Simek K."/>
            <person name="Ghai R."/>
        </authorList>
    </citation>
    <scope>NUCLEOTIDE SEQUENCE [LARGE SCALE GENOMIC DNA]</scope>
    <source>
        <strain evidence="7">II-D5</strain>
    </source>
</reference>
<dbReference type="SUPFAM" id="SSF51905">
    <property type="entry name" value="FAD/NAD(P)-binding domain"/>
    <property type="match status" value="1"/>
</dbReference>
<dbReference type="Pfam" id="PF00732">
    <property type="entry name" value="GMC_oxred_N"/>
    <property type="match status" value="1"/>
</dbReference>
<dbReference type="AlphaFoldDB" id="A0A2T7UBT8"/>
<dbReference type="InterPro" id="IPR000172">
    <property type="entry name" value="GMC_OxRdtase_N"/>
</dbReference>
<protein>
    <submittedName>
        <fullName evidence="7">GMC family oxidoreductase</fullName>
    </submittedName>
</protein>
<dbReference type="Proteomes" id="UP000037507">
    <property type="component" value="Unassembled WGS sequence"/>
</dbReference>
<keyword evidence="4" id="KW-0560">Oxidoreductase</keyword>
<sequence>MTNKIFEHTDYGQLSEITADVCIIGSGCGGATVAHRLAQAGIDVVILEKGGYYPASTFDNRELNQAAKVDAERALSTDTNASTMLTYGELVGGTSVHYWADSYRTPADRLALWESQYGITGHSAEKLAPIFADIEKIHHIQEAEPFRYNKMNQLFKEAVEALGWGGHPMLQARSGCSGSGHCMQGCAIDAKQSQLVTHIPASLALGTRIYADLKADDFVFEGHRVTQLKASVIDRARNRPNGKTITVKAKHFVVAAGGFNTPAFLLNQPRLRDALPALGKHFGFNPCTYAHGLFDEPIIMWRNIPAAYGVDGFRLPRFDAKGQYIEGGYLLVPDQIQPGLMAYTIPGFNDGAAEWMEKMTHVGGAIGWLDDHPDELGEMKVDGNGVRQIHYPYGPTTQKMLRDLMKKAAIVNFKAGARKVMLGDLKRTTLNSVDEIDRIDAIEIKPGSLTLVAPHPFGGCRMGTDPKTSVTDSSHRVHGIDNLFVADPSVFPTGPSVDPSVSIMAFSYIAAEHIANAMGKKTAPLQNT</sequence>
<comment type="similarity">
    <text evidence="1">Belongs to the GMC oxidoreductase family.</text>
</comment>
<dbReference type="PANTHER" id="PTHR46056">
    <property type="entry name" value="LONG-CHAIN-ALCOHOL OXIDASE"/>
    <property type="match status" value="1"/>
</dbReference>
<name>A0A2T7UBT8_9BURK</name>
<dbReference type="STRING" id="1293045.H663_06500"/>
<evidence type="ECO:0000256" key="2">
    <source>
        <dbReference type="ARBA" id="ARBA00022630"/>
    </source>
</evidence>
<dbReference type="Pfam" id="PF05199">
    <property type="entry name" value="GMC_oxred_C"/>
    <property type="match status" value="1"/>
</dbReference>
<keyword evidence="8" id="KW-1185">Reference proteome</keyword>
<accession>A0A2T7UBT8</accession>
<feature type="domain" description="Glucose-methanol-choline oxidoreductase N-terminal" evidence="5">
    <location>
        <begin position="67"/>
        <end position="267"/>
    </location>
</feature>
<evidence type="ECO:0000259" key="6">
    <source>
        <dbReference type="Pfam" id="PF05199"/>
    </source>
</evidence>
<feature type="domain" description="Glucose-methanol-choline oxidoreductase C-terminal" evidence="6">
    <location>
        <begin position="388"/>
        <end position="506"/>
    </location>
</feature>
<keyword evidence="3" id="KW-0274">FAD</keyword>
<evidence type="ECO:0000256" key="4">
    <source>
        <dbReference type="ARBA" id="ARBA00023002"/>
    </source>
</evidence>
<dbReference type="Pfam" id="PF13450">
    <property type="entry name" value="NAD_binding_8"/>
    <property type="match status" value="1"/>
</dbReference>
<dbReference type="GO" id="GO:0050660">
    <property type="term" value="F:flavin adenine dinucleotide binding"/>
    <property type="evidence" value="ECO:0007669"/>
    <property type="project" value="InterPro"/>
</dbReference>
<dbReference type="OrthoDB" id="9787779at2"/>
<dbReference type="Gene3D" id="3.50.50.60">
    <property type="entry name" value="FAD/NAD(P)-binding domain"/>
    <property type="match status" value="2"/>
</dbReference>
<dbReference type="InterPro" id="IPR007867">
    <property type="entry name" value="GMC_OxRtase_C"/>
</dbReference>